<sequence length="468" mass="51810">MRIQCAVLSFLKCLEVIVFNYLFARKNTALVPANMVQQLHKSPQRGVLLLCCLLTLLLNRSFAAAGSISQSHKNSAPPQQQANAAQPQQQQQQQAHMTPQHLQQQPQPAAEFLNTNSHVRPQEQQQQQQLLSSIPPHLSAITTSDSSNNGMNHEYLMKDVEADEELIDPFQYMNDLKVEPRLTAGNGLPWNPYMTTNQPFSQIPAMLNNLPFTPYGVGGPLPAMVTPRLMPFFSYPQPVFIPLPMYFAPSDLYYPSVTGFGGNEIVDEPMPRAANDHRAQQSAHFQHTSAAAATTAPGTPTGRNSQIYFMRFAPMPYMFMPGLGFTTPQSTLPAIQPFSMPAISPILNIPLNFMANGKPTNIYQMGGMPNDFQSSVQFNNVNPFGIRAPTTAFASAGAHRPLASNLANSYSTHGPYGTTTSHQSSLQALQQDSKMTLLKRPYLFNGRPEEIYTLPNNFNPLYTNAAYF</sequence>
<evidence type="ECO:0000256" key="1">
    <source>
        <dbReference type="SAM" id="MobiDB-lite"/>
    </source>
</evidence>
<dbReference type="OrthoDB" id="7700260at2759"/>
<evidence type="ECO:0000313" key="3">
    <source>
        <dbReference type="Proteomes" id="UP000606786"/>
    </source>
</evidence>
<reference evidence="2" key="1">
    <citation type="submission" date="2020-11" db="EMBL/GenBank/DDBJ databases">
        <authorList>
            <person name="Whitehead M."/>
        </authorList>
    </citation>
    <scope>NUCLEOTIDE SEQUENCE</scope>
    <source>
        <strain evidence="2">EGII</strain>
    </source>
</reference>
<proteinExistence type="predicted"/>
<dbReference type="EMBL" id="CAJHJT010000001">
    <property type="protein sequence ID" value="CAD6992571.1"/>
    <property type="molecule type" value="Genomic_DNA"/>
</dbReference>
<dbReference type="Proteomes" id="UP000606786">
    <property type="component" value="Unassembled WGS sequence"/>
</dbReference>
<dbReference type="Pfam" id="PF16027">
    <property type="entry name" value="DUF4786"/>
    <property type="match status" value="1"/>
</dbReference>
<accession>A0A811U1V3</accession>
<feature type="region of interest" description="Disordered" evidence="1">
    <location>
        <begin position="69"/>
        <end position="107"/>
    </location>
</feature>
<keyword evidence="3" id="KW-1185">Reference proteome</keyword>
<feature type="compositionally biased region" description="Low complexity" evidence="1">
    <location>
        <begin position="76"/>
        <end position="107"/>
    </location>
</feature>
<protein>
    <submittedName>
        <fullName evidence="2">(Mediterranean fruit fly) hypothetical protein</fullName>
    </submittedName>
</protein>
<dbReference type="InterPro" id="IPR031983">
    <property type="entry name" value="DUF4786"/>
</dbReference>
<name>A0A811U1V3_CERCA</name>
<comment type="caution">
    <text evidence="2">The sequence shown here is derived from an EMBL/GenBank/DDBJ whole genome shotgun (WGS) entry which is preliminary data.</text>
</comment>
<gene>
    <name evidence="2" type="ORF">CCAP1982_LOCUS1419</name>
</gene>
<dbReference type="AlphaFoldDB" id="A0A811U1V3"/>
<evidence type="ECO:0000313" key="2">
    <source>
        <dbReference type="EMBL" id="CAD6992571.1"/>
    </source>
</evidence>
<organism evidence="2 3">
    <name type="scientific">Ceratitis capitata</name>
    <name type="common">Mediterranean fruit fly</name>
    <name type="synonym">Tephritis capitata</name>
    <dbReference type="NCBI Taxonomy" id="7213"/>
    <lineage>
        <taxon>Eukaryota</taxon>
        <taxon>Metazoa</taxon>
        <taxon>Ecdysozoa</taxon>
        <taxon>Arthropoda</taxon>
        <taxon>Hexapoda</taxon>
        <taxon>Insecta</taxon>
        <taxon>Pterygota</taxon>
        <taxon>Neoptera</taxon>
        <taxon>Endopterygota</taxon>
        <taxon>Diptera</taxon>
        <taxon>Brachycera</taxon>
        <taxon>Muscomorpha</taxon>
        <taxon>Tephritoidea</taxon>
        <taxon>Tephritidae</taxon>
        <taxon>Ceratitis</taxon>
        <taxon>Ceratitis</taxon>
    </lineage>
</organism>